<dbReference type="SUPFAM" id="SSF90123">
    <property type="entry name" value="ABC transporter transmembrane region"/>
    <property type="match status" value="1"/>
</dbReference>
<evidence type="ECO:0000259" key="9">
    <source>
        <dbReference type="PROSITE" id="PS50929"/>
    </source>
</evidence>
<feature type="transmembrane region" description="Helical" evidence="7">
    <location>
        <begin position="252"/>
        <end position="272"/>
    </location>
</feature>
<feature type="domain" description="ABC transporter" evidence="8">
    <location>
        <begin position="339"/>
        <end position="560"/>
    </location>
</feature>
<dbReference type="InterPro" id="IPR039421">
    <property type="entry name" value="Type_1_exporter"/>
</dbReference>
<dbReference type="SMART" id="SM00382">
    <property type="entry name" value="AAA"/>
    <property type="match status" value="1"/>
</dbReference>
<comment type="subcellular location">
    <subcellularLocation>
        <location evidence="1">Cell membrane</location>
        <topology evidence="1">Multi-pass membrane protein</topology>
    </subcellularLocation>
</comment>
<evidence type="ECO:0000313" key="10">
    <source>
        <dbReference type="EMBL" id="MBC9206706.1"/>
    </source>
</evidence>
<keyword evidence="5 7" id="KW-1133">Transmembrane helix</keyword>
<gene>
    <name evidence="10" type="primary">cydC</name>
    <name evidence="10" type="ORF">IBL26_07635</name>
</gene>
<dbReference type="EMBL" id="JACTVA010000009">
    <property type="protein sequence ID" value="MBC9206706.1"/>
    <property type="molecule type" value="Genomic_DNA"/>
</dbReference>
<keyword evidence="2 7" id="KW-0812">Transmembrane</keyword>
<dbReference type="Pfam" id="PF00005">
    <property type="entry name" value="ABC_tran"/>
    <property type="match status" value="1"/>
</dbReference>
<evidence type="ECO:0000256" key="2">
    <source>
        <dbReference type="ARBA" id="ARBA00022692"/>
    </source>
</evidence>
<evidence type="ECO:0000259" key="8">
    <source>
        <dbReference type="PROSITE" id="PS50893"/>
    </source>
</evidence>
<dbReference type="PROSITE" id="PS50893">
    <property type="entry name" value="ABC_TRANSPORTER_2"/>
    <property type="match status" value="1"/>
</dbReference>
<keyword evidence="6 7" id="KW-0472">Membrane</keyword>
<sequence>MMRDLSPLLRLFWQERRRALLGGAALMAATLLAGVALLGLSGWFITATAAAAMAGAAATFDIFAPGAGIRLLALVRTGARYGERLVTHDATLRMLARLRERLFRGYATPNAAGALRLRPARLLFRLTAEVDALDSLYLRVLAPIGAALAVALLLSLGLWLAHPSLAWPVMLLLVPAGGLLPWWVARAALRPNRRRALALEALRARAVDLAQGQTEWVMAGRAAAQADAVLAADTRLAQAEDALNRLDARSGALLFMAGQAALVVTLLVSATLVEQRAISAPIAALALLAALAGLEAFTPLRRGALELGRAWLAARRLGPRLRAPDATPPRATAPQGVALRMAGVSLHYPGAGAPVLNGLDLQIAEGECVALVGESGAGKSSILALIAGEAEPAEGSIALPDGRPRTVWMSQHPALFQDSLRDNLLLAAPEAEDAALLAALDAAGFTPVLAAMPEGLDTRLGEGGFGLSSGQTRRLALARALLRPAPLWLLDEPTEGLDRATAQDLLRSLHPRLSGHATLIVTHLRREAVLADRVVLLRDGRVQAEARQGDPTHAGLLDILRPD</sequence>
<feature type="transmembrane region" description="Helical" evidence="7">
    <location>
        <begin position="278"/>
        <end position="297"/>
    </location>
</feature>
<evidence type="ECO:0000256" key="7">
    <source>
        <dbReference type="SAM" id="Phobius"/>
    </source>
</evidence>
<feature type="transmembrane region" description="Helical" evidence="7">
    <location>
        <begin position="20"/>
        <end position="45"/>
    </location>
</feature>
<protein>
    <submittedName>
        <fullName evidence="10">Thiol reductant ABC exporter subunit CydC</fullName>
    </submittedName>
</protein>
<dbReference type="PROSITE" id="PS50929">
    <property type="entry name" value="ABC_TM1F"/>
    <property type="match status" value="1"/>
</dbReference>
<dbReference type="InterPro" id="IPR011527">
    <property type="entry name" value="ABC1_TM_dom"/>
</dbReference>
<evidence type="ECO:0000256" key="6">
    <source>
        <dbReference type="ARBA" id="ARBA00023136"/>
    </source>
</evidence>
<dbReference type="NCBIfam" id="TIGR02868">
    <property type="entry name" value="CydC"/>
    <property type="match status" value="1"/>
</dbReference>
<evidence type="ECO:0000256" key="5">
    <source>
        <dbReference type="ARBA" id="ARBA00022989"/>
    </source>
</evidence>
<evidence type="ECO:0000256" key="3">
    <source>
        <dbReference type="ARBA" id="ARBA00022741"/>
    </source>
</evidence>
<dbReference type="Gene3D" id="1.20.1560.10">
    <property type="entry name" value="ABC transporter type 1, transmembrane domain"/>
    <property type="match status" value="1"/>
</dbReference>
<evidence type="ECO:0000313" key="11">
    <source>
        <dbReference type="Proteomes" id="UP000626026"/>
    </source>
</evidence>
<dbReference type="InterPro" id="IPR006311">
    <property type="entry name" value="TAT_signal"/>
</dbReference>
<evidence type="ECO:0000256" key="1">
    <source>
        <dbReference type="ARBA" id="ARBA00004651"/>
    </source>
</evidence>
<dbReference type="Proteomes" id="UP000626026">
    <property type="component" value="Unassembled WGS sequence"/>
</dbReference>
<keyword evidence="11" id="KW-1185">Reference proteome</keyword>
<keyword evidence="3" id="KW-0547">Nucleotide-binding</keyword>
<dbReference type="PANTHER" id="PTHR24221">
    <property type="entry name" value="ATP-BINDING CASSETTE SUB-FAMILY B"/>
    <property type="match status" value="1"/>
</dbReference>
<proteinExistence type="predicted"/>
<dbReference type="InterPro" id="IPR003439">
    <property type="entry name" value="ABC_transporter-like_ATP-bd"/>
</dbReference>
<dbReference type="SUPFAM" id="SSF52540">
    <property type="entry name" value="P-loop containing nucleoside triphosphate hydrolases"/>
    <property type="match status" value="1"/>
</dbReference>
<reference evidence="10 11" key="1">
    <citation type="journal article" date="2013" name="Int. J. Syst. Evol. Microbiol.">
        <title>Roseomonas aerophila sp. nov., isolated from air.</title>
        <authorList>
            <person name="Kim S.J."/>
            <person name="Weon H.Y."/>
            <person name="Ahn J.H."/>
            <person name="Hong S.B."/>
            <person name="Seok S.J."/>
            <person name="Whang K.S."/>
            <person name="Kwon S.W."/>
        </authorList>
    </citation>
    <scope>NUCLEOTIDE SEQUENCE [LARGE SCALE GENOMIC DNA]</scope>
    <source>
        <strain evidence="10 11">NBRC 108923</strain>
    </source>
</reference>
<feature type="transmembrane region" description="Helical" evidence="7">
    <location>
        <begin position="136"/>
        <end position="159"/>
    </location>
</feature>
<name>A0ABR7RJF1_9PROT</name>
<organism evidence="10 11">
    <name type="scientific">Teichococcus aerophilus</name>
    <dbReference type="NCBI Taxonomy" id="1224513"/>
    <lineage>
        <taxon>Bacteria</taxon>
        <taxon>Pseudomonadati</taxon>
        <taxon>Pseudomonadota</taxon>
        <taxon>Alphaproteobacteria</taxon>
        <taxon>Acetobacterales</taxon>
        <taxon>Roseomonadaceae</taxon>
        <taxon>Roseomonas</taxon>
    </lineage>
</organism>
<dbReference type="InterPro" id="IPR027417">
    <property type="entry name" value="P-loop_NTPase"/>
</dbReference>
<feature type="transmembrane region" description="Helical" evidence="7">
    <location>
        <begin position="165"/>
        <end position="185"/>
    </location>
</feature>
<keyword evidence="4" id="KW-0067">ATP-binding</keyword>
<feature type="domain" description="ABC transmembrane type-1" evidence="9">
    <location>
        <begin position="21"/>
        <end position="309"/>
    </location>
</feature>
<dbReference type="InterPro" id="IPR014223">
    <property type="entry name" value="ABC_CydC/D"/>
</dbReference>
<evidence type="ECO:0000256" key="4">
    <source>
        <dbReference type="ARBA" id="ARBA00022840"/>
    </source>
</evidence>
<dbReference type="PROSITE" id="PS51318">
    <property type="entry name" value="TAT"/>
    <property type="match status" value="1"/>
</dbReference>
<dbReference type="RefSeq" id="WP_187783879.1">
    <property type="nucleotide sequence ID" value="NZ_JACTVA010000009.1"/>
</dbReference>
<feature type="transmembrane region" description="Helical" evidence="7">
    <location>
        <begin position="51"/>
        <end position="75"/>
    </location>
</feature>
<dbReference type="PANTHER" id="PTHR24221:SF654">
    <property type="entry name" value="ATP-BINDING CASSETTE SUB-FAMILY B MEMBER 6"/>
    <property type="match status" value="1"/>
</dbReference>
<accession>A0ABR7RJF1</accession>
<comment type="caution">
    <text evidence="10">The sequence shown here is derived from an EMBL/GenBank/DDBJ whole genome shotgun (WGS) entry which is preliminary data.</text>
</comment>
<dbReference type="InterPro" id="IPR036640">
    <property type="entry name" value="ABC1_TM_sf"/>
</dbReference>
<dbReference type="InterPro" id="IPR003593">
    <property type="entry name" value="AAA+_ATPase"/>
</dbReference>
<dbReference type="Gene3D" id="3.40.50.300">
    <property type="entry name" value="P-loop containing nucleotide triphosphate hydrolases"/>
    <property type="match status" value="1"/>
</dbReference>